<evidence type="ECO:0000313" key="1">
    <source>
        <dbReference type="EMBL" id="QDU25541.1"/>
    </source>
</evidence>
<dbReference type="AlphaFoldDB" id="A0A517Y5N1"/>
<sequence>MESRGSTPGSNNPVLPPGRNRIAVSGKTRFALQVFAAQPQILAGIRGRFPSSCQPQASGACQTLLHNTRLVVSSFHNSLEMNKLATIVAGTPPGLLRGFNGFCTTAFQQCLNSAKAVKPLPQGQGRKECGKHIKQLRRVPS</sequence>
<dbReference type="KEGG" id="aagg:ETAA8_06100"/>
<evidence type="ECO:0000313" key="2">
    <source>
        <dbReference type="Proteomes" id="UP000315017"/>
    </source>
</evidence>
<accession>A0A517Y5N1</accession>
<protein>
    <submittedName>
        <fullName evidence="1">Uncharacterized protein</fullName>
    </submittedName>
</protein>
<name>A0A517Y5N1_9BACT</name>
<organism evidence="1 2">
    <name type="scientific">Anatilimnocola aggregata</name>
    <dbReference type="NCBI Taxonomy" id="2528021"/>
    <lineage>
        <taxon>Bacteria</taxon>
        <taxon>Pseudomonadati</taxon>
        <taxon>Planctomycetota</taxon>
        <taxon>Planctomycetia</taxon>
        <taxon>Pirellulales</taxon>
        <taxon>Pirellulaceae</taxon>
        <taxon>Anatilimnocola</taxon>
    </lineage>
</organism>
<gene>
    <name evidence="1" type="ORF">ETAA8_06100</name>
</gene>
<keyword evidence="2" id="KW-1185">Reference proteome</keyword>
<dbReference type="EMBL" id="CP036274">
    <property type="protein sequence ID" value="QDU25541.1"/>
    <property type="molecule type" value="Genomic_DNA"/>
</dbReference>
<reference evidence="1 2" key="1">
    <citation type="submission" date="2019-02" db="EMBL/GenBank/DDBJ databases">
        <title>Deep-cultivation of Planctomycetes and their phenomic and genomic characterization uncovers novel biology.</title>
        <authorList>
            <person name="Wiegand S."/>
            <person name="Jogler M."/>
            <person name="Boedeker C."/>
            <person name="Pinto D."/>
            <person name="Vollmers J."/>
            <person name="Rivas-Marin E."/>
            <person name="Kohn T."/>
            <person name="Peeters S.H."/>
            <person name="Heuer A."/>
            <person name="Rast P."/>
            <person name="Oberbeckmann S."/>
            <person name="Bunk B."/>
            <person name="Jeske O."/>
            <person name="Meyerdierks A."/>
            <person name="Storesund J.E."/>
            <person name="Kallscheuer N."/>
            <person name="Luecker S."/>
            <person name="Lage O.M."/>
            <person name="Pohl T."/>
            <person name="Merkel B.J."/>
            <person name="Hornburger P."/>
            <person name="Mueller R.-W."/>
            <person name="Bruemmer F."/>
            <person name="Labrenz M."/>
            <person name="Spormann A.M."/>
            <person name="Op den Camp H."/>
            <person name="Overmann J."/>
            <person name="Amann R."/>
            <person name="Jetten M.S.M."/>
            <person name="Mascher T."/>
            <person name="Medema M.H."/>
            <person name="Devos D.P."/>
            <person name="Kaster A.-K."/>
            <person name="Ovreas L."/>
            <person name="Rohde M."/>
            <person name="Galperin M.Y."/>
            <person name="Jogler C."/>
        </authorList>
    </citation>
    <scope>NUCLEOTIDE SEQUENCE [LARGE SCALE GENOMIC DNA]</scope>
    <source>
        <strain evidence="1 2">ETA_A8</strain>
    </source>
</reference>
<proteinExistence type="predicted"/>
<dbReference type="Proteomes" id="UP000315017">
    <property type="component" value="Chromosome"/>
</dbReference>